<protein>
    <recommendedName>
        <fullName evidence="1">Transthyretin/hydroxyisourate hydrolase domain-containing protein</fullName>
    </recommendedName>
</protein>
<name>A0ABR2BD05_9ROSI</name>
<evidence type="ECO:0000259" key="1">
    <source>
        <dbReference type="Pfam" id="PF00576"/>
    </source>
</evidence>
<proteinExistence type="predicted"/>
<dbReference type="Gene3D" id="2.60.40.180">
    <property type="entry name" value="Transthyretin/hydroxyisourate hydrolase domain"/>
    <property type="match status" value="1"/>
</dbReference>
<evidence type="ECO:0000313" key="2">
    <source>
        <dbReference type="EMBL" id="KAK8504313.1"/>
    </source>
</evidence>
<dbReference type="Proteomes" id="UP001472677">
    <property type="component" value="Unassembled WGS sequence"/>
</dbReference>
<feature type="domain" description="Transthyretin/hydroxyisourate hydrolase" evidence="1">
    <location>
        <begin position="64"/>
        <end position="96"/>
    </location>
</feature>
<dbReference type="SUPFAM" id="SSF49472">
    <property type="entry name" value="Transthyretin (synonym: prealbumin)"/>
    <property type="match status" value="1"/>
</dbReference>
<keyword evidence="3" id="KW-1185">Reference proteome</keyword>
<gene>
    <name evidence="2" type="ORF">V6N12_044846</name>
</gene>
<dbReference type="Pfam" id="PF00576">
    <property type="entry name" value="Transthyretin"/>
    <property type="match status" value="1"/>
</dbReference>
<evidence type="ECO:0000313" key="3">
    <source>
        <dbReference type="Proteomes" id="UP001472677"/>
    </source>
</evidence>
<dbReference type="InterPro" id="IPR023418">
    <property type="entry name" value="Thyroxine_BS"/>
</dbReference>
<organism evidence="2 3">
    <name type="scientific">Hibiscus sabdariffa</name>
    <name type="common">roselle</name>
    <dbReference type="NCBI Taxonomy" id="183260"/>
    <lineage>
        <taxon>Eukaryota</taxon>
        <taxon>Viridiplantae</taxon>
        <taxon>Streptophyta</taxon>
        <taxon>Embryophyta</taxon>
        <taxon>Tracheophyta</taxon>
        <taxon>Spermatophyta</taxon>
        <taxon>Magnoliopsida</taxon>
        <taxon>eudicotyledons</taxon>
        <taxon>Gunneridae</taxon>
        <taxon>Pentapetalae</taxon>
        <taxon>rosids</taxon>
        <taxon>malvids</taxon>
        <taxon>Malvales</taxon>
        <taxon>Malvaceae</taxon>
        <taxon>Malvoideae</taxon>
        <taxon>Hibiscus</taxon>
    </lineage>
</organism>
<dbReference type="PROSITE" id="PS00768">
    <property type="entry name" value="TRANSTHYRETIN_1"/>
    <property type="match status" value="1"/>
</dbReference>
<accession>A0ABR2BD05</accession>
<comment type="caution">
    <text evidence="2">The sequence shown here is derived from an EMBL/GenBank/DDBJ whole genome shotgun (WGS) entry which is preliminary data.</text>
</comment>
<reference evidence="2 3" key="1">
    <citation type="journal article" date="2024" name="G3 (Bethesda)">
        <title>Genome assembly of Hibiscus sabdariffa L. provides insights into metabolisms of medicinal natural products.</title>
        <authorList>
            <person name="Kim T."/>
        </authorList>
    </citation>
    <scope>NUCLEOTIDE SEQUENCE [LARGE SCALE GENOMIC DNA]</scope>
    <source>
        <strain evidence="2">TK-2024</strain>
        <tissue evidence="2">Old leaves</tissue>
    </source>
</reference>
<sequence length="122" mass="13471">MSQPHLYFWDKECNLTGLNCSFPSLHLCRIRAGDFPGSDLHLTATLEGFPAKAPQVEARTPPPITTHVLDVSRGCPAAAIEVRLEMWKGSEVNLVHHLVRLIRVDGYLKDLQLPTEMVGVAG</sequence>
<dbReference type="InterPro" id="IPR023416">
    <property type="entry name" value="Transthyretin/HIU_hydrolase_d"/>
</dbReference>
<dbReference type="InterPro" id="IPR036817">
    <property type="entry name" value="Transthyretin/HIU_hydrolase_sf"/>
</dbReference>
<dbReference type="EMBL" id="JBBPBM010000144">
    <property type="protein sequence ID" value="KAK8504313.1"/>
    <property type="molecule type" value="Genomic_DNA"/>
</dbReference>